<feature type="compositionally biased region" description="Polar residues" evidence="1">
    <location>
        <begin position="68"/>
        <end position="82"/>
    </location>
</feature>
<proteinExistence type="predicted"/>
<name>A0A9P4URT4_9PEZI</name>
<accession>A0A9P4URT4</accession>
<dbReference type="InterPro" id="IPR012349">
    <property type="entry name" value="Split_barrel_FMN-bd"/>
</dbReference>
<evidence type="ECO:0000313" key="4">
    <source>
        <dbReference type="Proteomes" id="UP000799441"/>
    </source>
</evidence>
<dbReference type="InterPro" id="IPR052917">
    <property type="entry name" value="Stress-Dev_Protein"/>
</dbReference>
<dbReference type="InterPro" id="IPR038725">
    <property type="entry name" value="YdaG_split_barrel_FMN-bd"/>
</dbReference>
<dbReference type="OrthoDB" id="434253at2759"/>
<sequence length="277" mass="29900">MARITTPLRLCSHRGLPFSSSSLATRSTTDIAFNPSRGVHQLTAPSARSTPPFSHRYRQQSLHRRTFASTTTKMSFSNTDTGSKPADPYTAKNVQDPSLKEKVEDLTTFIDKAKFCLLTTKTSNGLLASRAMALAAKEGNGIDLIFHSNSESGKTDDLAANPEVNLGFLNNAGEWASISGDASVETDREKVRKYYSPALKAWLGDLGDGKHDGGPEDPRIVVIKVTTKTAQYAISRRTAIGSAIEVAKGAVTGEAAQVNKLRHLSESEVSEWRSSSA</sequence>
<dbReference type="PANTHER" id="PTHR34818">
    <property type="entry name" value="PROTEIN BLI-3"/>
    <property type="match status" value="1"/>
</dbReference>
<gene>
    <name evidence="3" type="ORF">K431DRAFT_284046</name>
</gene>
<feature type="domain" description="General stress protein FMN-binding split barrel" evidence="2">
    <location>
        <begin position="101"/>
        <end position="255"/>
    </location>
</feature>
<dbReference type="AlphaFoldDB" id="A0A9P4URT4"/>
<protein>
    <recommendedName>
        <fullName evidence="2">General stress protein FMN-binding split barrel domain-containing protein</fullName>
    </recommendedName>
</protein>
<evidence type="ECO:0000313" key="3">
    <source>
        <dbReference type="EMBL" id="KAF2722355.1"/>
    </source>
</evidence>
<keyword evidence="4" id="KW-1185">Reference proteome</keyword>
<dbReference type="Pfam" id="PF16242">
    <property type="entry name" value="Pyrid_ox_like"/>
    <property type="match status" value="1"/>
</dbReference>
<evidence type="ECO:0000256" key="1">
    <source>
        <dbReference type="SAM" id="MobiDB-lite"/>
    </source>
</evidence>
<dbReference type="SUPFAM" id="SSF50475">
    <property type="entry name" value="FMN-binding split barrel"/>
    <property type="match status" value="1"/>
</dbReference>
<reference evidence="3" key="1">
    <citation type="journal article" date="2020" name="Stud. Mycol.">
        <title>101 Dothideomycetes genomes: a test case for predicting lifestyles and emergence of pathogens.</title>
        <authorList>
            <person name="Haridas S."/>
            <person name="Albert R."/>
            <person name="Binder M."/>
            <person name="Bloem J."/>
            <person name="Labutti K."/>
            <person name="Salamov A."/>
            <person name="Andreopoulos B."/>
            <person name="Baker S."/>
            <person name="Barry K."/>
            <person name="Bills G."/>
            <person name="Bluhm B."/>
            <person name="Cannon C."/>
            <person name="Castanera R."/>
            <person name="Culley D."/>
            <person name="Daum C."/>
            <person name="Ezra D."/>
            <person name="Gonzalez J."/>
            <person name="Henrissat B."/>
            <person name="Kuo A."/>
            <person name="Liang C."/>
            <person name="Lipzen A."/>
            <person name="Lutzoni F."/>
            <person name="Magnuson J."/>
            <person name="Mondo S."/>
            <person name="Nolan M."/>
            <person name="Ohm R."/>
            <person name="Pangilinan J."/>
            <person name="Park H.-J."/>
            <person name="Ramirez L."/>
            <person name="Alfaro M."/>
            <person name="Sun H."/>
            <person name="Tritt A."/>
            <person name="Yoshinaga Y."/>
            <person name="Zwiers L.-H."/>
            <person name="Turgeon B."/>
            <person name="Goodwin S."/>
            <person name="Spatafora J."/>
            <person name="Crous P."/>
            <person name="Grigoriev I."/>
        </authorList>
    </citation>
    <scope>NUCLEOTIDE SEQUENCE</scope>
    <source>
        <strain evidence="3">CBS 116435</strain>
    </source>
</reference>
<dbReference type="EMBL" id="MU003783">
    <property type="protein sequence ID" value="KAF2722355.1"/>
    <property type="molecule type" value="Genomic_DNA"/>
</dbReference>
<organism evidence="3 4">
    <name type="scientific">Polychaeton citri CBS 116435</name>
    <dbReference type="NCBI Taxonomy" id="1314669"/>
    <lineage>
        <taxon>Eukaryota</taxon>
        <taxon>Fungi</taxon>
        <taxon>Dikarya</taxon>
        <taxon>Ascomycota</taxon>
        <taxon>Pezizomycotina</taxon>
        <taxon>Dothideomycetes</taxon>
        <taxon>Dothideomycetidae</taxon>
        <taxon>Capnodiales</taxon>
        <taxon>Capnodiaceae</taxon>
        <taxon>Polychaeton</taxon>
    </lineage>
</organism>
<feature type="region of interest" description="Disordered" evidence="1">
    <location>
        <begin position="68"/>
        <end position="93"/>
    </location>
</feature>
<evidence type="ECO:0000259" key="2">
    <source>
        <dbReference type="Pfam" id="PF16242"/>
    </source>
</evidence>
<dbReference type="Proteomes" id="UP000799441">
    <property type="component" value="Unassembled WGS sequence"/>
</dbReference>
<comment type="caution">
    <text evidence="3">The sequence shown here is derived from an EMBL/GenBank/DDBJ whole genome shotgun (WGS) entry which is preliminary data.</text>
</comment>
<dbReference type="Gene3D" id="2.30.110.10">
    <property type="entry name" value="Electron Transport, Fmn-binding Protein, Chain A"/>
    <property type="match status" value="1"/>
</dbReference>
<dbReference type="PANTHER" id="PTHR34818:SF1">
    <property type="entry name" value="PROTEIN BLI-3"/>
    <property type="match status" value="1"/>
</dbReference>